<sequence>MGHRLRRQRERHERGGGHRGRGGPPGRARRPARDQRGPGAPCRILALGDSITYGQNSNYAQSIDPYGTYNGGYRAHLVASFALTPSAAVGPIQMVGARNDHYTPLMYSWNQRGHSGYPGYTNAQIADTVAQGSTAYNPHVILLHSGTNDMWAQPYPQHAFALTGLYDLLDELKTANPGAMVLMAKIIPAAGAWAGLNTQINLYNAHLDTVAAARRAIGQTVYTVDHNTLFPAATIEDGLHPNWSGYSDMAARWRLALDARGCTP</sequence>
<dbReference type="InterPro" id="IPR036514">
    <property type="entry name" value="SGNH_hydro_sf"/>
</dbReference>
<accession>A0A9X3ES86</accession>
<gene>
    <name evidence="3" type="ORF">OV079_27585</name>
</gene>
<evidence type="ECO:0000313" key="4">
    <source>
        <dbReference type="Proteomes" id="UP001150924"/>
    </source>
</evidence>
<evidence type="ECO:0000256" key="1">
    <source>
        <dbReference type="SAM" id="MobiDB-lite"/>
    </source>
</evidence>
<reference evidence="3" key="1">
    <citation type="submission" date="2022-11" db="EMBL/GenBank/DDBJ databases">
        <title>Minimal conservation of predation-associated metabolite biosynthetic gene clusters underscores biosynthetic potential of Myxococcota including descriptions for ten novel species: Archangium lansinium sp. nov., Myxococcus landrumus sp. nov., Nannocystis bai.</title>
        <authorList>
            <person name="Ahearne A."/>
            <person name="Stevens C."/>
            <person name="Phillips K."/>
        </authorList>
    </citation>
    <scope>NUCLEOTIDE SEQUENCE</scope>
    <source>
        <strain evidence="3">Na p29</strain>
    </source>
</reference>
<dbReference type="AlphaFoldDB" id="A0A9X3ES86"/>
<dbReference type="InterPro" id="IPR051532">
    <property type="entry name" value="Ester_Hydrolysis_Enzymes"/>
</dbReference>
<name>A0A9X3ES86_9BACT</name>
<protein>
    <submittedName>
        <fullName evidence="3">GDSL-type esterase/lipase family protein</fullName>
    </submittedName>
</protein>
<dbReference type="SUPFAM" id="SSF52266">
    <property type="entry name" value="SGNH hydrolase"/>
    <property type="match status" value="1"/>
</dbReference>
<feature type="region of interest" description="Disordered" evidence="1">
    <location>
        <begin position="1"/>
        <end position="41"/>
    </location>
</feature>
<dbReference type="Gene3D" id="3.40.50.1110">
    <property type="entry name" value="SGNH hydrolase"/>
    <property type="match status" value="1"/>
</dbReference>
<dbReference type="Pfam" id="PF13472">
    <property type="entry name" value="Lipase_GDSL_2"/>
    <property type="match status" value="1"/>
</dbReference>
<dbReference type="Proteomes" id="UP001150924">
    <property type="component" value="Unassembled WGS sequence"/>
</dbReference>
<dbReference type="PANTHER" id="PTHR30383:SF5">
    <property type="entry name" value="SGNH HYDROLASE-TYPE ESTERASE DOMAIN-CONTAINING PROTEIN"/>
    <property type="match status" value="1"/>
</dbReference>
<dbReference type="RefSeq" id="WP_267771922.1">
    <property type="nucleotide sequence ID" value="NZ_JAPNKE010000002.1"/>
</dbReference>
<dbReference type="EMBL" id="JAPNKE010000002">
    <property type="protein sequence ID" value="MCY1009263.1"/>
    <property type="molecule type" value="Genomic_DNA"/>
</dbReference>
<keyword evidence="4" id="KW-1185">Reference proteome</keyword>
<feature type="domain" description="SGNH hydrolase-type esterase" evidence="2">
    <location>
        <begin position="46"/>
        <end position="246"/>
    </location>
</feature>
<comment type="caution">
    <text evidence="3">The sequence shown here is derived from an EMBL/GenBank/DDBJ whole genome shotgun (WGS) entry which is preliminary data.</text>
</comment>
<proteinExistence type="predicted"/>
<dbReference type="InterPro" id="IPR013830">
    <property type="entry name" value="SGNH_hydro"/>
</dbReference>
<dbReference type="PANTHER" id="PTHR30383">
    <property type="entry name" value="THIOESTERASE 1/PROTEASE 1/LYSOPHOSPHOLIPASE L1"/>
    <property type="match status" value="1"/>
</dbReference>
<evidence type="ECO:0000259" key="2">
    <source>
        <dbReference type="Pfam" id="PF13472"/>
    </source>
</evidence>
<dbReference type="GO" id="GO:0004622">
    <property type="term" value="F:phosphatidylcholine lysophospholipase activity"/>
    <property type="evidence" value="ECO:0007669"/>
    <property type="project" value="TreeGrafter"/>
</dbReference>
<evidence type="ECO:0000313" key="3">
    <source>
        <dbReference type="EMBL" id="MCY1009263.1"/>
    </source>
</evidence>
<organism evidence="3 4">
    <name type="scientific">Nannocystis pusilla</name>
    <dbReference type="NCBI Taxonomy" id="889268"/>
    <lineage>
        <taxon>Bacteria</taxon>
        <taxon>Pseudomonadati</taxon>
        <taxon>Myxococcota</taxon>
        <taxon>Polyangia</taxon>
        <taxon>Nannocystales</taxon>
        <taxon>Nannocystaceae</taxon>
        <taxon>Nannocystis</taxon>
    </lineage>
</organism>